<reference evidence="1" key="2">
    <citation type="submission" date="2020-09" db="EMBL/GenBank/DDBJ databases">
        <authorList>
            <person name="Sun Q."/>
            <person name="Zhou Y."/>
        </authorList>
    </citation>
    <scope>NUCLEOTIDE SEQUENCE</scope>
    <source>
        <strain evidence="1">CGMCC 4.3508</strain>
    </source>
</reference>
<dbReference type="AlphaFoldDB" id="A0A917RYS4"/>
<organism evidence="1 2">
    <name type="scientific">Nocardia jinanensis</name>
    <dbReference type="NCBI Taxonomy" id="382504"/>
    <lineage>
        <taxon>Bacteria</taxon>
        <taxon>Bacillati</taxon>
        <taxon>Actinomycetota</taxon>
        <taxon>Actinomycetes</taxon>
        <taxon>Mycobacteriales</taxon>
        <taxon>Nocardiaceae</taxon>
        <taxon>Nocardia</taxon>
    </lineage>
</organism>
<dbReference type="Proteomes" id="UP000638263">
    <property type="component" value="Unassembled WGS sequence"/>
</dbReference>
<reference evidence="1" key="1">
    <citation type="journal article" date="2014" name="Int. J. Syst. Evol. Microbiol.">
        <title>Complete genome sequence of Corynebacterium casei LMG S-19264T (=DSM 44701T), isolated from a smear-ripened cheese.</title>
        <authorList>
            <consortium name="US DOE Joint Genome Institute (JGI-PGF)"/>
            <person name="Walter F."/>
            <person name="Albersmeier A."/>
            <person name="Kalinowski J."/>
            <person name="Ruckert C."/>
        </authorList>
    </citation>
    <scope>NUCLEOTIDE SEQUENCE</scope>
    <source>
        <strain evidence="1">CGMCC 4.3508</strain>
    </source>
</reference>
<name>A0A917RYS4_9NOCA</name>
<keyword evidence="2" id="KW-1185">Reference proteome</keyword>
<accession>A0A917RYS4</accession>
<evidence type="ECO:0000313" key="1">
    <source>
        <dbReference type="EMBL" id="GGL45849.1"/>
    </source>
</evidence>
<evidence type="ECO:0000313" key="2">
    <source>
        <dbReference type="Proteomes" id="UP000638263"/>
    </source>
</evidence>
<comment type="caution">
    <text evidence="1">The sequence shown here is derived from an EMBL/GenBank/DDBJ whole genome shotgun (WGS) entry which is preliminary data.</text>
</comment>
<gene>
    <name evidence="1" type="ORF">GCM10011588_70750</name>
</gene>
<proteinExistence type="predicted"/>
<protein>
    <submittedName>
        <fullName evidence="1">Uncharacterized protein</fullName>
    </submittedName>
</protein>
<sequence>MSESSSEPRTLTRADYDRLEHYGYAGPTTALTTTDTDVVNRWQQQSPGWRARHWAYLNDDEVLRLAAVNVARRTTATAA</sequence>
<dbReference type="EMBL" id="BMMH01000041">
    <property type="protein sequence ID" value="GGL45849.1"/>
    <property type="molecule type" value="Genomic_DNA"/>
</dbReference>
<dbReference type="RefSeq" id="WP_063000923.1">
    <property type="nucleotide sequence ID" value="NZ_BMMH01000041.1"/>
</dbReference>